<dbReference type="InterPro" id="IPR029032">
    <property type="entry name" value="AhpD-like"/>
</dbReference>
<name>A0A2V3IMA1_9FLOR</name>
<sequence length="471" mass="51901">MTNHAPSNTPRTLTEALVPYALPESSFRQFIPCREVTKRFLGEDVSFYPVMALSPVAMHTHIGLFRRCFYAPFVELRLSAVTPELRQIAFVASTSTFECSYCLAHGLAFGDMLSGAMENQLRRGCPLPKYSVNLEAEHLTPIQSAVIRLAIAVSKRKHTASKGQLLPLCQNLSRLFANGGNKHHSHDVEVIKSIVCFVGALNTFMGIMGVQLEPKASAFASVRAAEVGVNFEPGIHASATHNTDSHRDSQSGGHSDHMSAKHSSVGGILANFIDFVGLVPDIIAMMALEREIYSETPTSNEALDEWVKHQLSGNVPQFMANIQRLGFKQAVCFGLQANVLRGSEHSANGDKSEVKWTRRERCGLMYVYGTVVGCEEMRVLGKKLCPNGNTSDFKSLMNNQECETKWSSGFVAAKTVVVEHIVNAENVSTETIQLIVKEFPAEGVVEVVSLISFLCFLHRVIMLFNDEEMCQ</sequence>
<gene>
    <name evidence="2" type="ORF">BWQ96_07032</name>
</gene>
<keyword evidence="3" id="KW-1185">Reference proteome</keyword>
<dbReference type="Gene3D" id="1.20.1290.10">
    <property type="entry name" value="AhpD-like"/>
    <property type="match status" value="1"/>
</dbReference>
<evidence type="ECO:0000256" key="1">
    <source>
        <dbReference type="SAM" id="MobiDB-lite"/>
    </source>
</evidence>
<dbReference type="OrthoDB" id="2149025at2759"/>
<feature type="compositionally biased region" description="Basic and acidic residues" evidence="1">
    <location>
        <begin position="243"/>
        <end position="259"/>
    </location>
</feature>
<dbReference type="EMBL" id="NBIV01000133">
    <property type="protein sequence ID" value="PXF43203.1"/>
    <property type="molecule type" value="Genomic_DNA"/>
</dbReference>
<dbReference type="Proteomes" id="UP000247409">
    <property type="component" value="Unassembled WGS sequence"/>
</dbReference>
<proteinExistence type="predicted"/>
<evidence type="ECO:0000313" key="2">
    <source>
        <dbReference type="EMBL" id="PXF43203.1"/>
    </source>
</evidence>
<comment type="caution">
    <text evidence="2">The sequence shown here is derived from an EMBL/GenBank/DDBJ whole genome shotgun (WGS) entry which is preliminary data.</text>
</comment>
<protein>
    <submittedName>
        <fullName evidence="2">Uncharacterized protein</fullName>
    </submittedName>
</protein>
<reference evidence="2 3" key="1">
    <citation type="journal article" date="2018" name="Mol. Biol. Evol.">
        <title>Analysis of the draft genome of the red seaweed Gracilariopsis chorda provides insights into genome size evolution in Rhodophyta.</title>
        <authorList>
            <person name="Lee J."/>
            <person name="Yang E.C."/>
            <person name="Graf L."/>
            <person name="Yang J.H."/>
            <person name="Qiu H."/>
            <person name="Zel Zion U."/>
            <person name="Chan C.X."/>
            <person name="Stephens T.G."/>
            <person name="Weber A.P.M."/>
            <person name="Boo G.H."/>
            <person name="Boo S.M."/>
            <person name="Kim K.M."/>
            <person name="Shin Y."/>
            <person name="Jung M."/>
            <person name="Lee S.J."/>
            <person name="Yim H.S."/>
            <person name="Lee J.H."/>
            <person name="Bhattacharya D."/>
            <person name="Yoon H.S."/>
        </authorList>
    </citation>
    <scope>NUCLEOTIDE SEQUENCE [LARGE SCALE GENOMIC DNA]</scope>
    <source>
        <strain evidence="2 3">SKKU-2015</strain>
        <tissue evidence="2">Whole body</tissue>
    </source>
</reference>
<dbReference type="SUPFAM" id="SSF69118">
    <property type="entry name" value="AhpD-like"/>
    <property type="match status" value="1"/>
</dbReference>
<accession>A0A2V3IMA1</accession>
<evidence type="ECO:0000313" key="3">
    <source>
        <dbReference type="Proteomes" id="UP000247409"/>
    </source>
</evidence>
<organism evidence="2 3">
    <name type="scientific">Gracilariopsis chorda</name>
    <dbReference type="NCBI Taxonomy" id="448386"/>
    <lineage>
        <taxon>Eukaryota</taxon>
        <taxon>Rhodophyta</taxon>
        <taxon>Florideophyceae</taxon>
        <taxon>Rhodymeniophycidae</taxon>
        <taxon>Gracilariales</taxon>
        <taxon>Gracilariaceae</taxon>
        <taxon>Gracilariopsis</taxon>
    </lineage>
</organism>
<feature type="region of interest" description="Disordered" evidence="1">
    <location>
        <begin position="236"/>
        <end position="260"/>
    </location>
</feature>
<dbReference type="AlphaFoldDB" id="A0A2V3IMA1"/>